<dbReference type="RefSeq" id="WP_152430151.1">
    <property type="nucleotide sequence ID" value="NZ_CBCSDK010000002.1"/>
</dbReference>
<keyword evidence="1" id="KW-1133">Transmembrane helix</keyword>
<dbReference type="EMBL" id="CP045350">
    <property type="protein sequence ID" value="QFT25942.1"/>
    <property type="molecule type" value="Genomic_DNA"/>
</dbReference>
<evidence type="ECO:0000313" key="3">
    <source>
        <dbReference type="Proteomes" id="UP000326936"/>
    </source>
</evidence>
<reference evidence="2 3" key="1">
    <citation type="submission" date="2019-10" db="EMBL/GenBank/DDBJ databases">
        <title>Complete genome sequence of Vibrio sp. strain THAF100, isolated from non-filtered water from the water column of tank 6 of a marine aquarium containing stony-coral fragments. Water maintained at 26 degree C.</title>
        <authorList>
            <person name="Ruckert C."/>
            <person name="Franco A."/>
            <person name="Kalinowski J."/>
            <person name="Glaeser S."/>
        </authorList>
    </citation>
    <scope>NUCLEOTIDE SEQUENCE [LARGE SCALE GENOMIC DNA]</scope>
    <source>
        <strain evidence="2 3">THAF100</strain>
    </source>
</reference>
<keyword evidence="1" id="KW-0472">Membrane</keyword>
<keyword evidence="1" id="KW-0812">Transmembrane</keyword>
<dbReference type="Proteomes" id="UP000326936">
    <property type="component" value="Chromosome"/>
</dbReference>
<protein>
    <submittedName>
        <fullName evidence="2">Uncharacterized protein</fullName>
    </submittedName>
</protein>
<proteinExistence type="predicted"/>
<dbReference type="AlphaFoldDB" id="A0A5P9CK63"/>
<feature type="transmembrane region" description="Helical" evidence="1">
    <location>
        <begin position="71"/>
        <end position="89"/>
    </location>
</feature>
<keyword evidence="3" id="KW-1185">Reference proteome</keyword>
<sequence length="91" mass="10950">MMTFIRYSLLLLPLCWYVLIWDSIVFNGSIPRPTINNYPPWVDGLLVPIFWLVITPLSFFIGSIYTAYKKLWWWFAAYMILGFGFWVYLRI</sequence>
<evidence type="ECO:0000313" key="2">
    <source>
        <dbReference type="EMBL" id="QFT25942.1"/>
    </source>
</evidence>
<name>A0A5P9CK63_9VIBR</name>
<dbReference type="KEGG" id="vaq:FIV01_05840"/>
<accession>A0A5P9CK63</accession>
<organism evidence="2 3">
    <name type="scientific">Vibrio aquimaris</name>
    <dbReference type="NCBI Taxonomy" id="2587862"/>
    <lineage>
        <taxon>Bacteria</taxon>
        <taxon>Pseudomonadati</taxon>
        <taxon>Pseudomonadota</taxon>
        <taxon>Gammaproteobacteria</taxon>
        <taxon>Vibrionales</taxon>
        <taxon>Vibrionaceae</taxon>
        <taxon>Vibrio</taxon>
    </lineage>
</organism>
<dbReference type="OrthoDB" id="5906809at2"/>
<evidence type="ECO:0000256" key="1">
    <source>
        <dbReference type="SAM" id="Phobius"/>
    </source>
</evidence>
<gene>
    <name evidence="2" type="ORF">FIV01_05840</name>
</gene>
<feature type="transmembrane region" description="Helical" evidence="1">
    <location>
        <begin position="7"/>
        <end position="25"/>
    </location>
</feature>
<feature type="transmembrane region" description="Helical" evidence="1">
    <location>
        <begin position="45"/>
        <end position="64"/>
    </location>
</feature>